<evidence type="ECO:0000259" key="3">
    <source>
        <dbReference type="Pfam" id="PF03372"/>
    </source>
</evidence>
<dbReference type="GO" id="GO:0006139">
    <property type="term" value="P:nucleobase-containing compound metabolic process"/>
    <property type="evidence" value="ECO:0007669"/>
    <property type="project" value="UniProtKB-ARBA"/>
</dbReference>
<gene>
    <name evidence="4" type="ORF">BSTOLATCC_MIC58291</name>
</gene>
<accession>A0AAU9K962</accession>
<dbReference type="PANTHER" id="PTHR12121:SF45">
    <property type="entry name" value="NOCTURNIN"/>
    <property type="match status" value="1"/>
</dbReference>
<dbReference type="Gene3D" id="3.60.10.10">
    <property type="entry name" value="Endonuclease/exonuclease/phosphatase"/>
    <property type="match status" value="1"/>
</dbReference>
<sequence length="274" mass="31860">MDLLPRAFVQVAEGESSLTVMQWNMLADQLANDFPAVNEENLSWNFRRPRILFEIERFNPDILCAEEVDHYADFLEPELIRLGYAGFFQKKPSWHRDGSAIFYKTNRFTVISNEVCHFEGRNQFALGARLLDTWSNKEFYVYALHLKANKDYEDVRVNQIRSLIRHLEPIDYTKSLILCGDFNSLPENPAHLEMFNNQLGLRSAYRDIFSQGEVPYTTVKIRNSLQKKTEDYIWLRGFQIQSLLSIPSLEEIGPNGLPSPHYPSDHLSLAVRLI</sequence>
<feature type="domain" description="Endonuclease/exonuclease/phosphatase" evidence="3">
    <location>
        <begin position="21"/>
        <end position="266"/>
    </location>
</feature>
<evidence type="ECO:0000313" key="5">
    <source>
        <dbReference type="Proteomes" id="UP001162131"/>
    </source>
</evidence>
<organism evidence="4 5">
    <name type="scientific">Blepharisma stoltei</name>
    <dbReference type="NCBI Taxonomy" id="1481888"/>
    <lineage>
        <taxon>Eukaryota</taxon>
        <taxon>Sar</taxon>
        <taxon>Alveolata</taxon>
        <taxon>Ciliophora</taxon>
        <taxon>Postciliodesmatophora</taxon>
        <taxon>Heterotrichea</taxon>
        <taxon>Heterotrichida</taxon>
        <taxon>Blepharismidae</taxon>
        <taxon>Blepharisma</taxon>
    </lineage>
</organism>
<comment type="similarity">
    <text evidence="1">Belongs to the CCR4/nocturin family.</text>
</comment>
<dbReference type="InterPro" id="IPR036691">
    <property type="entry name" value="Endo/exonu/phosph_ase_sf"/>
</dbReference>
<evidence type="ECO:0000313" key="4">
    <source>
        <dbReference type="EMBL" id="CAG9333480.1"/>
    </source>
</evidence>
<comment type="caution">
    <text evidence="4">The sequence shown here is derived from an EMBL/GenBank/DDBJ whole genome shotgun (WGS) entry which is preliminary data.</text>
</comment>
<protein>
    <recommendedName>
        <fullName evidence="3">Endonuclease/exonuclease/phosphatase domain-containing protein</fullName>
    </recommendedName>
</protein>
<dbReference type="PANTHER" id="PTHR12121">
    <property type="entry name" value="CARBON CATABOLITE REPRESSOR PROTEIN 4"/>
    <property type="match status" value="1"/>
</dbReference>
<name>A0AAU9K962_9CILI</name>
<keyword evidence="2" id="KW-0378">Hydrolase</keyword>
<dbReference type="EMBL" id="CAJZBQ010000056">
    <property type="protein sequence ID" value="CAG9333480.1"/>
    <property type="molecule type" value="Genomic_DNA"/>
</dbReference>
<reference evidence="4" key="1">
    <citation type="submission" date="2021-09" db="EMBL/GenBank/DDBJ databases">
        <authorList>
            <consortium name="AG Swart"/>
            <person name="Singh M."/>
            <person name="Singh A."/>
            <person name="Seah K."/>
            <person name="Emmerich C."/>
        </authorList>
    </citation>
    <scope>NUCLEOTIDE SEQUENCE</scope>
    <source>
        <strain evidence="4">ATCC30299</strain>
    </source>
</reference>
<evidence type="ECO:0000256" key="2">
    <source>
        <dbReference type="ARBA" id="ARBA00022801"/>
    </source>
</evidence>
<keyword evidence="5" id="KW-1185">Reference proteome</keyword>
<dbReference type="InterPro" id="IPR050410">
    <property type="entry name" value="CCR4/nocturin_mRNA_transcr"/>
</dbReference>
<dbReference type="Pfam" id="PF03372">
    <property type="entry name" value="Exo_endo_phos"/>
    <property type="match status" value="1"/>
</dbReference>
<dbReference type="SUPFAM" id="SSF56219">
    <property type="entry name" value="DNase I-like"/>
    <property type="match status" value="1"/>
</dbReference>
<dbReference type="AlphaFoldDB" id="A0AAU9K962"/>
<dbReference type="Proteomes" id="UP001162131">
    <property type="component" value="Unassembled WGS sequence"/>
</dbReference>
<proteinExistence type="inferred from homology"/>
<dbReference type="GO" id="GO:0000175">
    <property type="term" value="F:3'-5'-RNA exonuclease activity"/>
    <property type="evidence" value="ECO:0007669"/>
    <property type="project" value="TreeGrafter"/>
</dbReference>
<dbReference type="InterPro" id="IPR005135">
    <property type="entry name" value="Endo/exonuclease/phosphatase"/>
</dbReference>
<evidence type="ECO:0000256" key="1">
    <source>
        <dbReference type="ARBA" id="ARBA00010774"/>
    </source>
</evidence>